<evidence type="ECO:0000313" key="2">
    <source>
        <dbReference type="Proteomes" id="UP000272117"/>
    </source>
</evidence>
<dbReference type="Proteomes" id="UP000272117">
    <property type="component" value="Unassembled WGS sequence"/>
</dbReference>
<keyword evidence="2" id="KW-1185">Reference proteome</keyword>
<accession>A0A3M9MDI0</accession>
<gene>
    <name evidence="1" type="ORF">EFB08_21430</name>
</gene>
<sequence length="67" mass="7741">MALPSADLDWVDMTSFYEAKQRDYILKDSLCACIENVALSGNCWICNDNTQIQNDYAYQQNKQILGW</sequence>
<name>A0A3M9MDI0_9BACT</name>
<dbReference type="EMBL" id="RJJD01000021">
    <property type="protein sequence ID" value="RNI22658.1"/>
    <property type="molecule type" value="Genomic_DNA"/>
</dbReference>
<comment type="caution">
    <text evidence="1">The sequence shown here is derived from an EMBL/GenBank/DDBJ whole genome shotgun (WGS) entry which is preliminary data.</text>
</comment>
<reference evidence="1 2" key="1">
    <citation type="submission" date="2018-11" db="EMBL/GenBank/DDBJ databases">
        <title>Rufibacter latericius sp. nov., isolated from water in Baiyang Lake.</title>
        <authorList>
            <person name="Yang Y."/>
        </authorList>
    </citation>
    <scope>NUCLEOTIDE SEQUENCE [LARGE SCALE GENOMIC DNA]</scope>
    <source>
        <strain evidence="1 2">R-22-1c-1</strain>
    </source>
</reference>
<proteinExistence type="predicted"/>
<protein>
    <submittedName>
        <fullName evidence="1">Uncharacterized protein</fullName>
    </submittedName>
</protein>
<evidence type="ECO:0000313" key="1">
    <source>
        <dbReference type="EMBL" id="RNI22658.1"/>
    </source>
</evidence>
<organism evidence="1 2">
    <name type="scientific">Rufibacter latericius</name>
    <dbReference type="NCBI Taxonomy" id="2487040"/>
    <lineage>
        <taxon>Bacteria</taxon>
        <taxon>Pseudomonadati</taxon>
        <taxon>Bacteroidota</taxon>
        <taxon>Cytophagia</taxon>
        <taxon>Cytophagales</taxon>
        <taxon>Hymenobacteraceae</taxon>
        <taxon>Rufibacter</taxon>
    </lineage>
</organism>
<dbReference type="AlphaFoldDB" id="A0A3M9MDI0"/>